<dbReference type="EMBL" id="MU155159">
    <property type="protein sequence ID" value="KAF9482946.1"/>
    <property type="molecule type" value="Genomic_DNA"/>
</dbReference>
<reference evidence="4" key="1">
    <citation type="submission" date="2020-11" db="EMBL/GenBank/DDBJ databases">
        <authorList>
            <consortium name="DOE Joint Genome Institute"/>
            <person name="Ahrendt S."/>
            <person name="Riley R."/>
            <person name="Andreopoulos W."/>
            <person name="Labutti K."/>
            <person name="Pangilinan J."/>
            <person name="Ruiz-Duenas F.J."/>
            <person name="Barrasa J.M."/>
            <person name="Sanchez-Garcia M."/>
            <person name="Camarero S."/>
            <person name="Miyauchi S."/>
            <person name="Serrano A."/>
            <person name="Linde D."/>
            <person name="Babiker R."/>
            <person name="Drula E."/>
            <person name="Ayuso-Fernandez I."/>
            <person name="Pacheco R."/>
            <person name="Padilla G."/>
            <person name="Ferreira P."/>
            <person name="Barriuso J."/>
            <person name="Kellner H."/>
            <person name="Castanera R."/>
            <person name="Alfaro M."/>
            <person name="Ramirez L."/>
            <person name="Pisabarro A.G."/>
            <person name="Kuo A."/>
            <person name="Tritt A."/>
            <person name="Lipzen A."/>
            <person name="He G."/>
            <person name="Yan M."/>
            <person name="Ng V."/>
            <person name="Cullen D."/>
            <person name="Martin F."/>
            <person name="Rosso M.-N."/>
            <person name="Henrissat B."/>
            <person name="Hibbett D."/>
            <person name="Martinez A.T."/>
            <person name="Grigoriev I.V."/>
        </authorList>
    </citation>
    <scope>NUCLEOTIDE SEQUENCE</scope>
    <source>
        <strain evidence="4">CIRM-BRFM 674</strain>
    </source>
</reference>
<evidence type="ECO:0000313" key="5">
    <source>
        <dbReference type="Proteomes" id="UP000807469"/>
    </source>
</evidence>
<dbReference type="OrthoDB" id="5420143at2759"/>
<keyword evidence="5" id="KW-1185">Reference proteome</keyword>
<dbReference type="InterPro" id="IPR018466">
    <property type="entry name" value="Kre9/Knh1-like_N"/>
</dbReference>
<protein>
    <recommendedName>
        <fullName evidence="3">Yeast cell wall synthesis Kre9/Knh1-like N-terminal domain-containing protein</fullName>
    </recommendedName>
</protein>
<feature type="domain" description="Yeast cell wall synthesis Kre9/Knh1-like N-terminal" evidence="3">
    <location>
        <begin position="31"/>
        <end position="113"/>
    </location>
</feature>
<dbReference type="AlphaFoldDB" id="A0A9P6CWH8"/>
<evidence type="ECO:0000313" key="4">
    <source>
        <dbReference type="EMBL" id="KAF9482946.1"/>
    </source>
</evidence>
<sequence length="116" mass="12192">MFSFKFSAFAVSALMLSAASALHLGVPADTTIGATTTVSFTSDPLDPAQFTLYLSKSNQIWAYYGTLATPVDDTAGVVTVTIPAGVDPAPDYVLKAVHVDNFDWVIAQSPTFALTA</sequence>
<accession>A0A9P6CWH8</accession>
<organism evidence="4 5">
    <name type="scientific">Pholiota conissans</name>
    <dbReference type="NCBI Taxonomy" id="109636"/>
    <lineage>
        <taxon>Eukaryota</taxon>
        <taxon>Fungi</taxon>
        <taxon>Dikarya</taxon>
        <taxon>Basidiomycota</taxon>
        <taxon>Agaricomycotina</taxon>
        <taxon>Agaricomycetes</taxon>
        <taxon>Agaricomycetidae</taxon>
        <taxon>Agaricales</taxon>
        <taxon>Agaricineae</taxon>
        <taxon>Strophariaceae</taxon>
        <taxon>Pholiota</taxon>
    </lineage>
</organism>
<feature type="signal peptide" evidence="2">
    <location>
        <begin position="1"/>
        <end position="21"/>
    </location>
</feature>
<evidence type="ECO:0000256" key="1">
    <source>
        <dbReference type="ARBA" id="ARBA00022729"/>
    </source>
</evidence>
<name>A0A9P6CWH8_9AGAR</name>
<comment type="caution">
    <text evidence="4">The sequence shown here is derived from an EMBL/GenBank/DDBJ whole genome shotgun (WGS) entry which is preliminary data.</text>
</comment>
<dbReference type="Pfam" id="PF10342">
    <property type="entry name" value="Kre9_KNH"/>
    <property type="match status" value="1"/>
</dbReference>
<feature type="chain" id="PRO_5040402518" description="Yeast cell wall synthesis Kre9/Knh1-like N-terminal domain-containing protein" evidence="2">
    <location>
        <begin position="22"/>
        <end position="116"/>
    </location>
</feature>
<keyword evidence="1 2" id="KW-0732">Signal</keyword>
<evidence type="ECO:0000256" key="2">
    <source>
        <dbReference type="SAM" id="SignalP"/>
    </source>
</evidence>
<dbReference type="Proteomes" id="UP000807469">
    <property type="component" value="Unassembled WGS sequence"/>
</dbReference>
<gene>
    <name evidence="4" type="ORF">BDN70DRAFT_990728</name>
</gene>
<evidence type="ECO:0000259" key="3">
    <source>
        <dbReference type="Pfam" id="PF10342"/>
    </source>
</evidence>
<proteinExistence type="predicted"/>